<feature type="domain" description="Reverse transcriptase" evidence="2">
    <location>
        <begin position="677"/>
        <end position="762"/>
    </location>
</feature>
<reference evidence="5" key="1">
    <citation type="submission" date="2018-02" db="EMBL/GenBank/DDBJ databases">
        <authorList>
            <person name="Cohen D.B."/>
            <person name="Kent A.D."/>
        </authorList>
    </citation>
    <scope>NUCLEOTIDE SEQUENCE</scope>
</reference>
<proteinExistence type="predicted"/>
<feature type="domain" description="RNase H type-1" evidence="3">
    <location>
        <begin position="1183"/>
        <end position="1304"/>
    </location>
</feature>
<feature type="region of interest" description="Disordered" evidence="1">
    <location>
        <begin position="122"/>
        <end position="150"/>
    </location>
</feature>
<evidence type="ECO:0000313" key="5">
    <source>
        <dbReference type="EMBL" id="SPC78209.1"/>
    </source>
</evidence>
<dbReference type="PANTHER" id="PTHR47074:SF48">
    <property type="entry name" value="POLYNUCLEOTIDYL TRANSFERASE, RIBONUCLEASE H-LIKE SUPERFAMILY PROTEIN"/>
    <property type="match status" value="1"/>
</dbReference>
<evidence type="ECO:0000259" key="3">
    <source>
        <dbReference type="Pfam" id="PF13456"/>
    </source>
</evidence>
<evidence type="ECO:0000259" key="4">
    <source>
        <dbReference type="Pfam" id="PF14111"/>
    </source>
</evidence>
<dbReference type="Pfam" id="PF13456">
    <property type="entry name" value="RVT_3"/>
    <property type="match status" value="1"/>
</dbReference>
<dbReference type="InterPro" id="IPR036397">
    <property type="entry name" value="RNaseH_sf"/>
</dbReference>
<name>A0A2N9EUG0_FAGSY</name>
<feature type="domain" description="DUF4283" evidence="4">
    <location>
        <begin position="32"/>
        <end position="98"/>
    </location>
</feature>
<dbReference type="InterPro" id="IPR052929">
    <property type="entry name" value="RNase_H-like_EbsB-rel"/>
</dbReference>
<organism evidence="5">
    <name type="scientific">Fagus sylvatica</name>
    <name type="common">Beechnut</name>
    <dbReference type="NCBI Taxonomy" id="28930"/>
    <lineage>
        <taxon>Eukaryota</taxon>
        <taxon>Viridiplantae</taxon>
        <taxon>Streptophyta</taxon>
        <taxon>Embryophyta</taxon>
        <taxon>Tracheophyta</taxon>
        <taxon>Spermatophyta</taxon>
        <taxon>Magnoliopsida</taxon>
        <taxon>eudicotyledons</taxon>
        <taxon>Gunneridae</taxon>
        <taxon>Pentapetalae</taxon>
        <taxon>rosids</taxon>
        <taxon>fabids</taxon>
        <taxon>Fagales</taxon>
        <taxon>Fagaceae</taxon>
        <taxon>Fagus</taxon>
    </lineage>
</organism>
<dbReference type="InterPro" id="IPR000477">
    <property type="entry name" value="RT_dom"/>
</dbReference>
<dbReference type="SUPFAM" id="SSF53098">
    <property type="entry name" value="Ribonuclease H-like"/>
    <property type="match status" value="1"/>
</dbReference>
<dbReference type="Gene3D" id="3.60.10.10">
    <property type="entry name" value="Endonuclease/exonuclease/phosphatase"/>
    <property type="match status" value="1"/>
</dbReference>
<dbReference type="InterPro" id="IPR044730">
    <property type="entry name" value="RNase_H-like_dom_plant"/>
</dbReference>
<sequence>MESIDNLWKKISLNDKEECEYDLDQHEEEPGFFLAAKFITRRVVNVEAVARTFKPLWKAEKGFSVKDMGDNTLLFNFNAESDLERVLSNEPWTYDKLPGDLETLQWRDRRACPIWSVVTGGTGKSTEKKLGQSGGSPESLPTPIPDRKNYPVFTREGITIRKPAGPEVSDMETEDNLETDLFDPRIPPINDQSFAEKLREIDTALNFSQGTCMEKSSVIFGDIPNPSESHQPSKQSNLKPTPPNQDPIPARHPLGEITNTPLSPKKAQAQPVWKRISRTQSTIKSPELKLPSKRAVSPSEEPGVASRKRQEVICEDDVQKLAWMVREKDPATLFLIETWADDPQLELLRIQLHFNNKLVVPRRNKGGGLALFWKQDLNIQISSYSHAHIDTIVNANLTAPWHFTCFYGAPNTHLRIEEKQGRLSKPDSQMQSFCEAFDDCAFIDLGYIGAPFTWCNNKFSGSTIWERLDRMVATTEWLARFPQARVYHLDYTGSDHKPLWLSSIDIPKRQVAKPFRFEDMWMSDVGCAETIANAWQSPANGNSMFQLQEKRQELKTLEEKAMQGGPLNSIPSLRTEVSKLLVKEERMWTQRSRSQWLKHGDRNTNFFHSRATHRQRRNAIVGLQDSDGEWRTNPDQCVPTMITESMNESLSRLYTASEVETALRQMAPQTAPGPDGPISLCNVLYKIISKVVANRLKMILPHMISETQSAFVPGRLITDNILVAFETLHHMQTTRHGRQGHMALKLDMCKAYDRVEWAFLASLMEGLHYLLKKAQLAGSISGVSLCRLGPKITHLFFADDSLLFCRATREECQNIQDILSLYEAASGQQLNREKTTLYFSKNTSQAAQEAIKLQLNVPSIRSYEKYLGLPSFIGRQKKSCFSQIKERVWSKLKGWKEKLLSQSGREILIKAVIQAISAYSMSCFKLPSTLCNDLERDLQKFNDALLAKQVWRLLHHKNTLLYSVFEAKFFPNGNVLDAKNSVRGSYAWTSIKRASRVIKKGMVWRIGDGNSARIWHDNWLPTQGHRKIISQCSSLPPNSTVSQLINPLTRLWKVPFLEQNFIPYDVSAIQSIPLSHNPTPDACEDWTHRLEKNPGKFGDLETKILMEESDEVSARFAMISWMLWHERNKSRISPSTSPPEDTHSRAIALWQEFLLETTPPESSRTLRTVIPWSPPPLGLYKTNFDGAVFQDTQEAGLGVIIRDSKGLIIASLAQKIPYPGSVELVEALAATRAVTFAFEIGTWNTEFEGDSKKIIKAIIQKEPILTPYGHIIEDIRCAAEKLQWSLFKHTRREGNKAAHALARLAKFSNDTDVCYTAKGDEGTAEGNPAFKERKKENNRIC</sequence>
<evidence type="ECO:0000256" key="1">
    <source>
        <dbReference type="SAM" id="MobiDB-lite"/>
    </source>
</evidence>
<accession>A0A2N9EUG0</accession>
<feature type="compositionally biased region" description="Polar residues" evidence="1">
    <location>
        <begin position="226"/>
        <end position="239"/>
    </location>
</feature>
<gene>
    <name evidence="5" type="ORF">FSB_LOCUS6091</name>
</gene>
<dbReference type="GO" id="GO:0004523">
    <property type="term" value="F:RNA-DNA hybrid ribonuclease activity"/>
    <property type="evidence" value="ECO:0007669"/>
    <property type="project" value="InterPro"/>
</dbReference>
<dbReference type="Pfam" id="PF14111">
    <property type="entry name" value="DUF4283"/>
    <property type="match status" value="1"/>
</dbReference>
<feature type="region of interest" description="Disordered" evidence="1">
    <location>
        <begin position="218"/>
        <end position="308"/>
    </location>
</feature>
<dbReference type="GO" id="GO:0003676">
    <property type="term" value="F:nucleic acid binding"/>
    <property type="evidence" value="ECO:0007669"/>
    <property type="project" value="InterPro"/>
</dbReference>
<dbReference type="CDD" id="cd06222">
    <property type="entry name" value="RNase_H_like"/>
    <property type="match status" value="1"/>
</dbReference>
<evidence type="ECO:0000259" key="2">
    <source>
        <dbReference type="Pfam" id="PF00078"/>
    </source>
</evidence>
<dbReference type="PANTHER" id="PTHR47074">
    <property type="entry name" value="BNAC02G40300D PROTEIN"/>
    <property type="match status" value="1"/>
</dbReference>
<dbReference type="InterPro" id="IPR012337">
    <property type="entry name" value="RNaseH-like_sf"/>
</dbReference>
<protein>
    <recommendedName>
        <fullName evidence="6">Reverse transcriptase domain-containing protein</fullName>
    </recommendedName>
</protein>
<dbReference type="EMBL" id="OIVN01000318">
    <property type="protein sequence ID" value="SPC78209.1"/>
    <property type="molecule type" value="Genomic_DNA"/>
</dbReference>
<dbReference type="InterPro" id="IPR002156">
    <property type="entry name" value="RNaseH_domain"/>
</dbReference>
<dbReference type="Pfam" id="PF00078">
    <property type="entry name" value="RVT_1"/>
    <property type="match status" value="1"/>
</dbReference>
<dbReference type="InterPro" id="IPR025558">
    <property type="entry name" value="DUF4283"/>
</dbReference>
<dbReference type="Gene3D" id="3.30.420.10">
    <property type="entry name" value="Ribonuclease H-like superfamily/Ribonuclease H"/>
    <property type="match status" value="1"/>
</dbReference>
<dbReference type="InterPro" id="IPR036691">
    <property type="entry name" value="Endo/exonu/phosph_ase_sf"/>
</dbReference>
<dbReference type="SUPFAM" id="SSF56219">
    <property type="entry name" value="DNase I-like"/>
    <property type="match status" value="1"/>
</dbReference>
<dbReference type="CDD" id="cd01650">
    <property type="entry name" value="RT_nLTR_like"/>
    <property type="match status" value="1"/>
</dbReference>
<evidence type="ECO:0008006" key="6">
    <source>
        <dbReference type="Google" id="ProtNLM"/>
    </source>
</evidence>